<keyword evidence="2" id="KW-0539">Nucleus</keyword>
<dbReference type="InterPro" id="IPR050987">
    <property type="entry name" value="AtrR-like"/>
</dbReference>
<evidence type="ECO:0000313" key="5">
    <source>
        <dbReference type="EMBL" id="KAF2804708.1"/>
    </source>
</evidence>
<proteinExistence type="predicted"/>
<dbReference type="InterPro" id="IPR036864">
    <property type="entry name" value="Zn2-C6_fun-type_DNA-bd_sf"/>
</dbReference>
<dbReference type="PROSITE" id="PS50048">
    <property type="entry name" value="ZN2_CY6_FUNGAL_2"/>
    <property type="match status" value="1"/>
</dbReference>
<dbReference type="InterPro" id="IPR001138">
    <property type="entry name" value="Zn2Cys6_DnaBD"/>
</dbReference>
<dbReference type="GO" id="GO:0006351">
    <property type="term" value="P:DNA-templated transcription"/>
    <property type="evidence" value="ECO:0007669"/>
    <property type="project" value="InterPro"/>
</dbReference>
<evidence type="ECO:0000256" key="3">
    <source>
        <dbReference type="SAM" id="MobiDB-lite"/>
    </source>
</evidence>
<reference evidence="5 7" key="1">
    <citation type="journal article" date="2020" name="Stud. Mycol.">
        <title>101 Dothideomycetes genomes: a test case for predicting lifestyles and emergence of pathogens.</title>
        <authorList>
            <person name="Haridas S."/>
            <person name="Albert R."/>
            <person name="Binder M."/>
            <person name="Bloem J."/>
            <person name="Labutti K."/>
            <person name="Salamov A."/>
            <person name="Andreopoulos B."/>
            <person name="Baker S."/>
            <person name="Barry K."/>
            <person name="Bills G."/>
            <person name="Bluhm B."/>
            <person name="Cannon C."/>
            <person name="Castanera R."/>
            <person name="Culley D."/>
            <person name="Daum C."/>
            <person name="Ezra D."/>
            <person name="Gonzalez J."/>
            <person name="Henrissat B."/>
            <person name="Kuo A."/>
            <person name="Liang C."/>
            <person name="Lipzen A."/>
            <person name="Lutzoni F."/>
            <person name="Magnuson J."/>
            <person name="Mondo S."/>
            <person name="Nolan M."/>
            <person name="Ohm R."/>
            <person name="Pangilinan J."/>
            <person name="Park H.-J."/>
            <person name="Ramirez L."/>
            <person name="Alfaro M."/>
            <person name="Sun H."/>
            <person name="Tritt A."/>
            <person name="Yoshinaga Y."/>
            <person name="Zwiers L.-H."/>
            <person name="Turgeon B."/>
            <person name="Goodwin S."/>
            <person name="Spatafora J."/>
            <person name="Crous P."/>
            <person name="Grigoriev I."/>
        </authorList>
    </citation>
    <scope>NUCLEOTIDE SEQUENCE</scope>
    <source>
        <strain evidence="5 7">CBS 304.34</strain>
    </source>
</reference>
<keyword evidence="6" id="KW-1185">Reference proteome</keyword>
<dbReference type="InterPro" id="IPR007219">
    <property type="entry name" value="XnlR_reg_dom"/>
</dbReference>
<dbReference type="OrthoDB" id="5426978at2759"/>
<feature type="region of interest" description="Disordered" evidence="3">
    <location>
        <begin position="77"/>
        <end position="98"/>
    </location>
</feature>
<sequence>MAENHQEAPRSSVHPPSTLLRHPPSINPAIASPGAVHLVVARHPRSFADFSAMAASSSYPDPSDTQMNHSSGLYVHQNGAMSPAQHPQQQQQHGPTDPELQLQENLQQHLGRHIASAPPQEHSMNPPHHQVHTPIRPTHSPQQMAQNGLMSLEDQGHYIDDGSGSRKRSKVSRACDECRRKKIRCDATGENGPEACSSCKRTGARCQFSRQPMKRGPSKGYIKELADRLNTLESQIGGNPSGTPQPSYDIPYGLGEQINALADMQTPTQYGRKRTHSMSEGLQDPYGPTHRPNMGWSAQENTTQREQYPTNGAPAGINFPHDSSEAVLKAYYILVHPTLPILPLDPAHLTRISSCPLGLRNAFYLAMECAIQALSPSSLPRNEAGAAQLIHTAQGLLVKAEATLGDDDHVRQFYNNLVYIQALLLLAFASDKSSPSSMSNTAELIARVVGRVSAIGLNDAKVLHSIREQDIDSFNTARRLFWVTFILDRFHASSMSTDLFMPLRCGKISKNDHQALGEVAYHLARTSNVIGQVAYSIRSSSIPNDDLEAPDAFPTLTSTSPELLFLEGQLDRLEESLDATNLSINSPPLLAFQYLRLIVARMSSSTPPGDILALTRELLTNLTHGPISPLNHIFASLVATSLVEISVRSETQSEATTAIAEMDEAISNGHIVHRSIEGSGWDSSIRDLLRSKLPNEQPGSRSGSSVQPNMAGLQHLAAAAVGERAGTDTGARPVSSGGNAASTETKGDIAAAVAAASEAAAAQATAAAAQQQLQTSNTQDYDPRALLKDGFMSALT</sequence>
<dbReference type="RefSeq" id="XP_033571672.1">
    <property type="nucleotide sequence ID" value="XM_033726819.1"/>
</dbReference>
<feature type="region of interest" description="Disordered" evidence="3">
    <location>
        <begin position="117"/>
        <end position="143"/>
    </location>
</feature>
<dbReference type="GeneID" id="54467712"/>
<keyword evidence="1" id="KW-0479">Metal-binding</keyword>
<dbReference type="Pfam" id="PF00172">
    <property type="entry name" value="Zn_clus"/>
    <property type="match status" value="1"/>
</dbReference>
<evidence type="ECO:0000313" key="7">
    <source>
        <dbReference type="RefSeq" id="XP_033571672.1"/>
    </source>
</evidence>
<feature type="compositionally biased region" description="Low complexity" evidence="3">
    <location>
        <begin position="85"/>
        <end position="98"/>
    </location>
</feature>
<reference evidence="7" key="2">
    <citation type="submission" date="2020-04" db="EMBL/GenBank/DDBJ databases">
        <authorList>
            <consortium name="NCBI Genome Project"/>
        </authorList>
    </citation>
    <scope>NUCLEOTIDE SEQUENCE</scope>
    <source>
        <strain evidence="7">CBS 304.34</strain>
    </source>
</reference>
<dbReference type="SMART" id="SM00066">
    <property type="entry name" value="GAL4"/>
    <property type="match status" value="1"/>
</dbReference>
<dbReference type="CDD" id="cd00067">
    <property type="entry name" value="GAL4"/>
    <property type="match status" value="1"/>
</dbReference>
<dbReference type="GO" id="GO:0008270">
    <property type="term" value="F:zinc ion binding"/>
    <property type="evidence" value="ECO:0007669"/>
    <property type="project" value="InterPro"/>
</dbReference>
<dbReference type="PANTHER" id="PTHR46910">
    <property type="entry name" value="TRANSCRIPTION FACTOR PDR1"/>
    <property type="match status" value="1"/>
</dbReference>
<evidence type="ECO:0000313" key="6">
    <source>
        <dbReference type="Proteomes" id="UP000504636"/>
    </source>
</evidence>
<dbReference type="EMBL" id="MU003712">
    <property type="protein sequence ID" value="KAF2804708.1"/>
    <property type="molecule type" value="Genomic_DNA"/>
</dbReference>
<organism evidence="5">
    <name type="scientific">Mytilinidion resinicola</name>
    <dbReference type="NCBI Taxonomy" id="574789"/>
    <lineage>
        <taxon>Eukaryota</taxon>
        <taxon>Fungi</taxon>
        <taxon>Dikarya</taxon>
        <taxon>Ascomycota</taxon>
        <taxon>Pezizomycotina</taxon>
        <taxon>Dothideomycetes</taxon>
        <taxon>Pleosporomycetidae</taxon>
        <taxon>Mytilinidiales</taxon>
        <taxon>Mytilinidiaceae</taxon>
        <taxon>Mytilinidion</taxon>
    </lineage>
</organism>
<dbReference type="Pfam" id="PF04082">
    <property type="entry name" value="Fungal_trans"/>
    <property type="match status" value="1"/>
</dbReference>
<dbReference type="CDD" id="cd12148">
    <property type="entry name" value="fungal_TF_MHR"/>
    <property type="match status" value="1"/>
</dbReference>
<dbReference type="PROSITE" id="PS00463">
    <property type="entry name" value="ZN2_CY6_FUNGAL_1"/>
    <property type="match status" value="1"/>
</dbReference>
<feature type="region of interest" description="Disordered" evidence="3">
    <location>
        <begin position="1"/>
        <end position="26"/>
    </location>
</feature>
<feature type="domain" description="Zn(2)-C6 fungal-type" evidence="4">
    <location>
        <begin position="174"/>
        <end position="208"/>
    </location>
</feature>
<reference evidence="7" key="3">
    <citation type="submission" date="2025-04" db="UniProtKB">
        <authorList>
            <consortium name="RefSeq"/>
        </authorList>
    </citation>
    <scope>IDENTIFICATION</scope>
    <source>
        <strain evidence="7">CBS 304.34</strain>
    </source>
</reference>
<gene>
    <name evidence="5 7" type="ORF">BDZ99DRAFT_544651</name>
</gene>
<evidence type="ECO:0000256" key="1">
    <source>
        <dbReference type="ARBA" id="ARBA00022723"/>
    </source>
</evidence>
<evidence type="ECO:0000259" key="4">
    <source>
        <dbReference type="PROSITE" id="PS50048"/>
    </source>
</evidence>
<feature type="region of interest" description="Disordered" evidence="3">
    <location>
        <begin position="722"/>
        <end position="743"/>
    </location>
</feature>
<evidence type="ECO:0000256" key="2">
    <source>
        <dbReference type="ARBA" id="ARBA00023242"/>
    </source>
</evidence>
<dbReference type="Gene3D" id="4.10.240.10">
    <property type="entry name" value="Zn(2)-C6 fungal-type DNA-binding domain"/>
    <property type="match status" value="1"/>
</dbReference>
<name>A0A6A6Y828_9PEZI</name>
<dbReference type="PANTHER" id="PTHR46910:SF1">
    <property type="entry name" value="MISCELLANEOUS ZN(II)2CYS6 TRANSCRIPTION FACTOR (EUROFUNG)-RELATED"/>
    <property type="match status" value="1"/>
</dbReference>
<dbReference type="AlphaFoldDB" id="A0A6A6Y828"/>
<protein>
    <recommendedName>
        <fullName evidence="4">Zn(2)-C6 fungal-type domain-containing protein</fullName>
    </recommendedName>
</protein>
<dbReference type="GO" id="GO:0000981">
    <property type="term" value="F:DNA-binding transcription factor activity, RNA polymerase II-specific"/>
    <property type="evidence" value="ECO:0007669"/>
    <property type="project" value="InterPro"/>
</dbReference>
<accession>A0A6A6Y828</accession>
<dbReference type="Proteomes" id="UP000504636">
    <property type="component" value="Unplaced"/>
</dbReference>
<dbReference type="SUPFAM" id="SSF57701">
    <property type="entry name" value="Zn2/Cys6 DNA-binding domain"/>
    <property type="match status" value="1"/>
</dbReference>
<dbReference type="GO" id="GO:0003677">
    <property type="term" value="F:DNA binding"/>
    <property type="evidence" value="ECO:0007669"/>
    <property type="project" value="InterPro"/>
</dbReference>